<reference evidence="3" key="1">
    <citation type="journal article" date="2019" name="Int. J. Syst. Evol. Microbiol.">
        <title>The Global Catalogue of Microorganisms (GCM) 10K type strain sequencing project: providing services to taxonomists for standard genome sequencing and annotation.</title>
        <authorList>
            <consortium name="The Broad Institute Genomics Platform"/>
            <consortium name="The Broad Institute Genome Sequencing Center for Infectious Disease"/>
            <person name="Wu L."/>
            <person name="Ma J."/>
        </authorList>
    </citation>
    <scope>NUCLEOTIDE SEQUENCE [LARGE SCALE GENOMIC DNA]</scope>
    <source>
        <strain evidence="3">ZS-35-S2</strain>
    </source>
</reference>
<proteinExistence type="predicted"/>
<dbReference type="InterPro" id="IPR036513">
    <property type="entry name" value="STAS_dom_sf"/>
</dbReference>
<dbReference type="Pfam" id="PF13466">
    <property type="entry name" value="STAS_2"/>
    <property type="match status" value="1"/>
</dbReference>
<evidence type="ECO:0000313" key="3">
    <source>
        <dbReference type="Proteomes" id="UP001597371"/>
    </source>
</evidence>
<accession>A0ABW5CMZ5</accession>
<feature type="domain" description="MlaB-like STAS" evidence="1">
    <location>
        <begin position="21"/>
        <end position="97"/>
    </location>
</feature>
<evidence type="ECO:0000313" key="2">
    <source>
        <dbReference type="EMBL" id="MFD2238181.1"/>
    </source>
</evidence>
<dbReference type="SUPFAM" id="SSF52091">
    <property type="entry name" value="SpoIIaa-like"/>
    <property type="match status" value="1"/>
</dbReference>
<sequence length="116" mass="12127">METGDMMEMGQDMQGERPVTVELPAILDLRAAAPLAGKLLALRGQPLALDASKVERIGGQCLAVLISAARTWKADEETLTLEAPSDEFVAGLSLLGLTVPALVEGAEEPADEDLAA</sequence>
<gene>
    <name evidence="2" type="ORF">ACFSKQ_12020</name>
</gene>
<dbReference type="RefSeq" id="WP_245195585.1">
    <property type="nucleotide sequence ID" value="NZ_CP072611.1"/>
</dbReference>
<name>A0ABW5CMZ5_9HYPH</name>
<protein>
    <submittedName>
        <fullName evidence="2">STAS domain-containing protein</fullName>
    </submittedName>
</protein>
<dbReference type="Gene3D" id="3.30.750.24">
    <property type="entry name" value="STAS domain"/>
    <property type="match status" value="1"/>
</dbReference>
<dbReference type="Proteomes" id="UP001597371">
    <property type="component" value="Unassembled WGS sequence"/>
</dbReference>
<organism evidence="2 3">
    <name type="scientific">Aureimonas populi</name>
    <dbReference type="NCBI Taxonomy" id="1701758"/>
    <lineage>
        <taxon>Bacteria</taxon>
        <taxon>Pseudomonadati</taxon>
        <taxon>Pseudomonadota</taxon>
        <taxon>Alphaproteobacteria</taxon>
        <taxon>Hyphomicrobiales</taxon>
        <taxon>Aurantimonadaceae</taxon>
        <taxon>Aureimonas</taxon>
    </lineage>
</organism>
<comment type="caution">
    <text evidence="2">The sequence shown here is derived from an EMBL/GenBank/DDBJ whole genome shotgun (WGS) entry which is preliminary data.</text>
</comment>
<dbReference type="InterPro" id="IPR058548">
    <property type="entry name" value="MlaB-like_STAS"/>
</dbReference>
<dbReference type="EMBL" id="JBHUIJ010000014">
    <property type="protein sequence ID" value="MFD2238181.1"/>
    <property type="molecule type" value="Genomic_DNA"/>
</dbReference>
<keyword evidence="3" id="KW-1185">Reference proteome</keyword>
<evidence type="ECO:0000259" key="1">
    <source>
        <dbReference type="Pfam" id="PF13466"/>
    </source>
</evidence>